<proteinExistence type="predicted"/>
<comment type="caution">
    <text evidence="1">The sequence shown here is derived from an EMBL/GenBank/DDBJ whole genome shotgun (WGS) entry which is preliminary data.</text>
</comment>
<keyword evidence="2" id="KW-1185">Reference proteome</keyword>
<dbReference type="Gene3D" id="6.10.280.50">
    <property type="match status" value="1"/>
</dbReference>
<evidence type="ECO:0000313" key="1">
    <source>
        <dbReference type="EMBL" id="MBB6055313.1"/>
    </source>
</evidence>
<sequence>MMSYSLADEFPDMAARFERLSHDDPEFATQLASFYAIDAQITTLCGTNALEQLPNLATQRLRLKESLYRQLLAK</sequence>
<dbReference type="InterPro" id="IPR038444">
    <property type="entry name" value="DUF465_sf"/>
</dbReference>
<organism evidence="1 2">
    <name type="scientific">Tolumonas osonensis</name>
    <dbReference type="NCBI Taxonomy" id="675874"/>
    <lineage>
        <taxon>Bacteria</taxon>
        <taxon>Pseudomonadati</taxon>
        <taxon>Pseudomonadota</taxon>
        <taxon>Gammaproteobacteria</taxon>
        <taxon>Aeromonadales</taxon>
        <taxon>Aeromonadaceae</taxon>
        <taxon>Tolumonas</taxon>
    </lineage>
</organism>
<dbReference type="EMBL" id="JACHGR010000003">
    <property type="protein sequence ID" value="MBB6055313.1"/>
    <property type="molecule type" value="Genomic_DNA"/>
</dbReference>
<protein>
    <submittedName>
        <fullName evidence="1">Uncharacterized protein YdcH (DUF465 family)</fullName>
    </submittedName>
</protein>
<name>A0A841GPA5_9GAMM</name>
<dbReference type="RefSeq" id="WP_188026078.1">
    <property type="nucleotide sequence ID" value="NZ_JACHGR010000003.1"/>
</dbReference>
<accession>A0A841GPA5</accession>
<evidence type="ECO:0000313" key="2">
    <source>
        <dbReference type="Proteomes" id="UP000585721"/>
    </source>
</evidence>
<dbReference type="Proteomes" id="UP000585721">
    <property type="component" value="Unassembled WGS sequence"/>
</dbReference>
<gene>
    <name evidence="1" type="ORF">HNR75_001195</name>
</gene>
<reference evidence="1 2" key="1">
    <citation type="submission" date="2020-08" db="EMBL/GenBank/DDBJ databases">
        <title>Genomic Encyclopedia of Type Strains, Phase IV (KMG-IV): sequencing the most valuable type-strain genomes for metagenomic binning, comparative biology and taxonomic classification.</title>
        <authorList>
            <person name="Goeker M."/>
        </authorList>
    </citation>
    <scope>NUCLEOTIDE SEQUENCE [LARGE SCALE GENOMIC DNA]</scope>
    <source>
        <strain evidence="1 2">DSM 22975</strain>
    </source>
</reference>
<dbReference type="AlphaFoldDB" id="A0A841GPA5"/>